<protein>
    <submittedName>
        <fullName evidence="2">Uncharacterized protein</fullName>
    </submittedName>
</protein>
<accession>A0AAV4Q1E1</accession>
<keyword evidence="3" id="KW-1185">Reference proteome</keyword>
<proteinExistence type="predicted"/>
<sequence>MPRTPVNRTEMGMEEMEAEIYRMHEEVTQQCRQEEAERKRQNLEVNAEAGPGGKAESYNEKDAELDRQYEKLQQCLQADAERERQNLEMQAEAEPSGRPRTPEIDPEVQELYIEHIGGDLERNYANIPQMIPKDIQRDLQSLEVNAEAEAEPSK</sequence>
<feature type="region of interest" description="Disordered" evidence="1">
    <location>
        <begin position="80"/>
        <end position="104"/>
    </location>
</feature>
<feature type="region of interest" description="Disordered" evidence="1">
    <location>
        <begin position="27"/>
        <end position="65"/>
    </location>
</feature>
<gene>
    <name evidence="2" type="ORF">CEXT_252391</name>
</gene>
<comment type="caution">
    <text evidence="2">The sequence shown here is derived from an EMBL/GenBank/DDBJ whole genome shotgun (WGS) entry which is preliminary data.</text>
</comment>
<feature type="compositionally biased region" description="Basic and acidic residues" evidence="1">
    <location>
        <begin position="27"/>
        <end position="42"/>
    </location>
</feature>
<evidence type="ECO:0000313" key="3">
    <source>
        <dbReference type="Proteomes" id="UP001054945"/>
    </source>
</evidence>
<dbReference type="EMBL" id="BPLR01005430">
    <property type="protein sequence ID" value="GIY02279.1"/>
    <property type="molecule type" value="Genomic_DNA"/>
</dbReference>
<dbReference type="AlphaFoldDB" id="A0AAV4Q1E1"/>
<evidence type="ECO:0000313" key="2">
    <source>
        <dbReference type="EMBL" id="GIY02279.1"/>
    </source>
</evidence>
<evidence type="ECO:0000256" key="1">
    <source>
        <dbReference type="SAM" id="MobiDB-lite"/>
    </source>
</evidence>
<dbReference type="Proteomes" id="UP001054945">
    <property type="component" value="Unassembled WGS sequence"/>
</dbReference>
<reference evidence="2 3" key="1">
    <citation type="submission" date="2021-06" db="EMBL/GenBank/DDBJ databases">
        <title>Caerostris extrusa draft genome.</title>
        <authorList>
            <person name="Kono N."/>
            <person name="Arakawa K."/>
        </authorList>
    </citation>
    <scope>NUCLEOTIDE SEQUENCE [LARGE SCALE GENOMIC DNA]</scope>
</reference>
<organism evidence="2 3">
    <name type="scientific">Caerostris extrusa</name>
    <name type="common">Bark spider</name>
    <name type="synonym">Caerostris bankana</name>
    <dbReference type="NCBI Taxonomy" id="172846"/>
    <lineage>
        <taxon>Eukaryota</taxon>
        <taxon>Metazoa</taxon>
        <taxon>Ecdysozoa</taxon>
        <taxon>Arthropoda</taxon>
        <taxon>Chelicerata</taxon>
        <taxon>Arachnida</taxon>
        <taxon>Araneae</taxon>
        <taxon>Araneomorphae</taxon>
        <taxon>Entelegynae</taxon>
        <taxon>Araneoidea</taxon>
        <taxon>Araneidae</taxon>
        <taxon>Caerostris</taxon>
    </lineage>
</organism>
<name>A0AAV4Q1E1_CAEEX</name>